<dbReference type="InterPro" id="IPR002347">
    <property type="entry name" value="SDR_fam"/>
</dbReference>
<dbReference type="Proteomes" id="UP001165586">
    <property type="component" value="Unassembled WGS sequence"/>
</dbReference>
<accession>A0ABT2HAA0</accession>
<dbReference type="PRINTS" id="PR00081">
    <property type="entry name" value="GDHRDH"/>
</dbReference>
<protein>
    <submittedName>
        <fullName evidence="3">SDR family NAD(P)-dependent oxidoreductase</fullName>
    </submittedName>
</protein>
<keyword evidence="2" id="KW-0560">Oxidoreductase</keyword>
<dbReference type="PANTHER" id="PTHR42760">
    <property type="entry name" value="SHORT-CHAIN DEHYDROGENASES/REDUCTASES FAMILY MEMBER"/>
    <property type="match status" value="1"/>
</dbReference>
<comment type="similarity">
    <text evidence="1">Belongs to the short-chain dehydrogenases/reductases (SDR) family.</text>
</comment>
<proteinExistence type="inferred from homology"/>
<feature type="non-terminal residue" evidence="3">
    <location>
        <position position="148"/>
    </location>
</feature>
<dbReference type="PANTHER" id="PTHR42760:SF5">
    <property type="entry name" value="2-DEHYDRO-3-DEOXY-D-GLUCONATE 5-DEHYDROGENASE"/>
    <property type="match status" value="1"/>
</dbReference>
<dbReference type="Pfam" id="PF00106">
    <property type="entry name" value="adh_short"/>
    <property type="match status" value="1"/>
</dbReference>
<evidence type="ECO:0000313" key="3">
    <source>
        <dbReference type="EMBL" id="MCS5736859.1"/>
    </source>
</evidence>
<evidence type="ECO:0000256" key="2">
    <source>
        <dbReference type="ARBA" id="ARBA00023002"/>
    </source>
</evidence>
<dbReference type="InterPro" id="IPR036291">
    <property type="entry name" value="NAD(P)-bd_dom_sf"/>
</dbReference>
<dbReference type="Gene3D" id="3.40.50.720">
    <property type="entry name" value="NAD(P)-binding Rossmann-like Domain"/>
    <property type="match status" value="1"/>
</dbReference>
<dbReference type="EMBL" id="JANLCJ010000230">
    <property type="protein sequence ID" value="MCS5736859.1"/>
    <property type="molecule type" value="Genomic_DNA"/>
</dbReference>
<gene>
    <name evidence="3" type="ORF">N1032_24310</name>
</gene>
<name>A0ABT2HAA0_9MICO</name>
<keyword evidence="4" id="KW-1185">Reference proteome</keyword>
<organism evidence="3 4">
    <name type="scientific">Herbiconiux daphne</name>
    <dbReference type="NCBI Taxonomy" id="2970914"/>
    <lineage>
        <taxon>Bacteria</taxon>
        <taxon>Bacillati</taxon>
        <taxon>Actinomycetota</taxon>
        <taxon>Actinomycetes</taxon>
        <taxon>Micrococcales</taxon>
        <taxon>Microbacteriaceae</taxon>
        <taxon>Herbiconiux</taxon>
    </lineage>
</organism>
<evidence type="ECO:0000313" key="4">
    <source>
        <dbReference type="Proteomes" id="UP001165586"/>
    </source>
</evidence>
<sequence>MFSLKGKVAVVTGCDTGLGQGMALALAKAGASTIVGINIVEPIQTIKLVQEAGADFHNIICDLSKADKKQLIADIVNRLGTVDILVNNAGIIRREDSLNFSEKDWDDVIDLNQKSVFFLSQAFANHCVEAKHGGKIVNIAFMLSFQGG</sequence>
<dbReference type="PRINTS" id="PR00080">
    <property type="entry name" value="SDRFAMILY"/>
</dbReference>
<evidence type="ECO:0000256" key="1">
    <source>
        <dbReference type="ARBA" id="ARBA00006484"/>
    </source>
</evidence>
<reference evidence="3" key="1">
    <citation type="submission" date="2022-08" db="EMBL/GenBank/DDBJ databases">
        <authorList>
            <person name="Deng Y."/>
            <person name="Han X.-F."/>
            <person name="Zhang Y.-Q."/>
        </authorList>
    </citation>
    <scope>NUCLEOTIDE SEQUENCE</scope>
    <source>
        <strain evidence="3">CPCC 203386</strain>
    </source>
</reference>
<dbReference type="SUPFAM" id="SSF51735">
    <property type="entry name" value="NAD(P)-binding Rossmann-fold domains"/>
    <property type="match status" value="1"/>
</dbReference>
<comment type="caution">
    <text evidence="3">The sequence shown here is derived from an EMBL/GenBank/DDBJ whole genome shotgun (WGS) entry which is preliminary data.</text>
</comment>
<dbReference type="RefSeq" id="WP_259543056.1">
    <property type="nucleotide sequence ID" value="NZ_JANLCJ010000230.1"/>
</dbReference>